<evidence type="ECO:0000313" key="2">
    <source>
        <dbReference type="Proteomes" id="UP000593892"/>
    </source>
</evidence>
<dbReference type="RefSeq" id="WP_194447058.1">
    <property type="nucleotide sequence ID" value="NZ_CP063849.1"/>
</dbReference>
<reference evidence="1 2" key="1">
    <citation type="submission" date="2020-10" db="EMBL/GenBank/DDBJ databases">
        <title>Complete genome sequence of Paludibaculum fermentans P105T, a facultatively anaerobic acidobacterium capable of dissimilatory Fe(III) reduction.</title>
        <authorList>
            <person name="Dedysh S.N."/>
            <person name="Beletsky A.V."/>
            <person name="Kulichevskaya I.S."/>
            <person name="Mardanov A.V."/>
            <person name="Ravin N.V."/>
        </authorList>
    </citation>
    <scope>NUCLEOTIDE SEQUENCE [LARGE SCALE GENOMIC DNA]</scope>
    <source>
        <strain evidence="1 2">P105</strain>
    </source>
</reference>
<name>A0A7S7SI66_PALFE</name>
<protein>
    <recommendedName>
        <fullName evidence="3">Outer membrane lipoprotein-sorting protein</fullName>
    </recommendedName>
</protein>
<evidence type="ECO:0000313" key="1">
    <source>
        <dbReference type="EMBL" id="QOY85388.1"/>
    </source>
</evidence>
<dbReference type="EMBL" id="CP063849">
    <property type="protein sequence ID" value="QOY85388.1"/>
    <property type="molecule type" value="Genomic_DNA"/>
</dbReference>
<sequence>MRSLILVLLPNLLLAAEPDPLLPLIRQRISDWRRELPDFLCTQESTFDQGNRGRGIRMSDSAFYEIRVVRGRESYVLRSVAGIDIKANQLEPVDLAGMNHRGEFSSALLLLFDAPTKTLFHRADRERVDGRRLRRYDFKVRQENSQWYVGPGAAYQPAYEGSFWADEADGKVYRLHMEAHQFPRKYVVQDAWLTVTYSTVSIEGEPFLMPAQAEVRACHTLMDCSHVYMKFTDYRHFTATSKVDFKD</sequence>
<dbReference type="KEGG" id="pfer:IRI77_21445"/>
<gene>
    <name evidence="1" type="ORF">IRI77_21445</name>
</gene>
<accession>A0A7S7SI66</accession>
<evidence type="ECO:0008006" key="3">
    <source>
        <dbReference type="Google" id="ProtNLM"/>
    </source>
</evidence>
<organism evidence="1 2">
    <name type="scientific">Paludibaculum fermentans</name>
    <dbReference type="NCBI Taxonomy" id="1473598"/>
    <lineage>
        <taxon>Bacteria</taxon>
        <taxon>Pseudomonadati</taxon>
        <taxon>Acidobacteriota</taxon>
        <taxon>Terriglobia</taxon>
        <taxon>Bryobacterales</taxon>
        <taxon>Bryobacteraceae</taxon>
        <taxon>Paludibaculum</taxon>
    </lineage>
</organism>
<proteinExistence type="predicted"/>
<dbReference type="Proteomes" id="UP000593892">
    <property type="component" value="Chromosome"/>
</dbReference>
<keyword evidence="2" id="KW-1185">Reference proteome</keyword>
<dbReference type="AlphaFoldDB" id="A0A7S7SI66"/>